<dbReference type="PANTHER" id="PTHR46093:SF18">
    <property type="entry name" value="FIBRONECTIN TYPE-III DOMAIN-CONTAINING PROTEIN"/>
    <property type="match status" value="1"/>
</dbReference>
<organism evidence="7 8">
    <name type="scientific">Ambispora leptoticha</name>
    <dbReference type="NCBI Taxonomy" id="144679"/>
    <lineage>
        <taxon>Eukaryota</taxon>
        <taxon>Fungi</taxon>
        <taxon>Fungi incertae sedis</taxon>
        <taxon>Mucoromycota</taxon>
        <taxon>Glomeromycotina</taxon>
        <taxon>Glomeromycetes</taxon>
        <taxon>Archaeosporales</taxon>
        <taxon>Ambisporaceae</taxon>
        <taxon>Ambispora</taxon>
    </lineage>
</organism>
<gene>
    <name evidence="7" type="ORF">ALEPTO_LOCUS6080</name>
</gene>
<sequence>MIIAKNMHLRNTFVFLLAIISGRILADYTPDPRYANTASLIGNNIYYFGGTSTNNKIAYNDFFFLNLENAFKSNSTIFELELILGKEDIPSMYGPTYAVGENSSTIFLFGGWVNASDIISQSQVIYKIYVKPGSTTWSQIINNQENTTTWPSARSSAAAVIDTREYMYIWGGQINVDKRMYVYDTIHNVWHNPSNSTASVRFNYTATLLGDGRILYIGGSNSSTLKPVNLSQILIYDTVSLQWSTKTVPNTNKLSLFPRDGHTSILSPDEKTIIIYGGLDVDDKTALLLLDTTSFSFSYPKTNAGPNPVPAFHTSILYKNFMIVSFGLRNGSASSDVNVLEISNSSNYRWLAGFDYSSPSNSSPKPSTNTPSNSNPESNNNGSNNSGNTNSTKATSGKEPPSSSTKGTIGIIFGILAGLSILGGFTFWYRRRRDLPTLPIFDHSHFSEMQAGETQTSNNNRGLINEEAPNDGPQNSNRIVTDIQL</sequence>
<evidence type="ECO:0000259" key="6">
    <source>
        <dbReference type="Pfam" id="PF24981"/>
    </source>
</evidence>
<dbReference type="OrthoDB" id="432528at2759"/>
<keyword evidence="2" id="KW-0677">Repeat</keyword>
<feature type="compositionally biased region" description="Polar residues" evidence="3">
    <location>
        <begin position="452"/>
        <end position="462"/>
    </location>
</feature>
<keyword evidence="4" id="KW-1133">Transmembrane helix</keyword>
<feature type="transmembrane region" description="Helical" evidence="4">
    <location>
        <begin position="409"/>
        <end position="429"/>
    </location>
</feature>
<keyword evidence="4" id="KW-0472">Membrane</keyword>
<evidence type="ECO:0000256" key="5">
    <source>
        <dbReference type="SAM" id="SignalP"/>
    </source>
</evidence>
<accession>A0A9N9B6K6</accession>
<proteinExistence type="predicted"/>
<dbReference type="SUPFAM" id="SSF117281">
    <property type="entry name" value="Kelch motif"/>
    <property type="match status" value="1"/>
</dbReference>
<feature type="chain" id="PRO_5040328046" evidence="5">
    <location>
        <begin position="27"/>
        <end position="485"/>
    </location>
</feature>
<keyword evidence="1" id="KW-0880">Kelch repeat</keyword>
<reference evidence="7" key="1">
    <citation type="submission" date="2021-06" db="EMBL/GenBank/DDBJ databases">
        <authorList>
            <person name="Kallberg Y."/>
            <person name="Tangrot J."/>
            <person name="Rosling A."/>
        </authorList>
    </citation>
    <scope>NUCLEOTIDE SEQUENCE</scope>
    <source>
        <strain evidence="7">FL130A</strain>
    </source>
</reference>
<dbReference type="Pfam" id="PF24981">
    <property type="entry name" value="Beta-prop_ATRN-LZTR1"/>
    <property type="match status" value="1"/>
</dbReference>
<evidence type="ECO:0000256" key="4">
    <source>
        <dbReference type="SAM" id="Phobius"/>
    </source>
</evidence>
<keyword evidence="5" id="KW-0732">Signal</keyword>
<keyword evidence="4" id="KW-0812">Transmembrane</keyword>
<evidence type="ECO:0000256" key="2">
    <source>
        <dbReference type="ARBA" id="ARBA00022737"/>
    </source>
</evidence>
<feature type="compositionally biased region" description="Polar residues" evidence="3">
    <location>
        <begin position="472"/>
        <end position="485"/>
    </location>
</feature>
<evidence type="ECO:0000313" key="7">
    <source>
        <dbReference type="EMBL" id="CAG8555334.1"/>
    </source>
</evidence>
<feature type="region of interest" description="Disordered" evidence="3">
    <location>
        <begin position="450"/>
        <end position="485"/>
    </location>
</feature>
<dbReference type="EMBL" id="CAJVPS010001945">
    <property type="protein sequence ID" value="CAG8555334.1"/>
    <property type="molecule type" value="Genomic_DNA"/>
</dbReference>
<name>A0A9N9B6K6_9GLOM</name>
<feature type="signal peptide" evidence="5">
    <location>
        <begin position="1"/>
        <end position="26"/>
    </location>
</feature>
<feature type="region of interest" description="Disordered" evidence="3">
    <location>
        <begin position="359"/>
        <end position="405"/>
    </location>
</feature>
<dbReference type="CDD" id="cd12087">
    <property type="entry name" value="TM_EGFR-like"/>
    <property type="match status" value="1"/>
</dbReference>
<dbReference type="Proteomes" id="UP000789508">
    <property type="component" value="Unassembled WGS sequence"/>
</dbReference>
<dbReference type="InterPro" id="IPR015915">
    <property type="entry name" value="Kelch-typ_b-propeller"/>
</dbReference>
<protein>
    <submittedName>
        <fullName evidence="7">2239_t:CDS:1</fullName>
    </submittedName>
</protein>
<evidence type="ECO:0000256" key="1">
    <source>
        <dbReference type="ARBA" id="ARBA00022441"/>
    </source>
</evidence>
<dbReference type="AlphaFoldDB" id="A0A9N9B6K6"/>
<feature type="compositionally biased region" description="Low complexity" evidence="3">
    <location>
        <begin position="359"/>
        <end position="395"/>
    </location>
</feature>
<evidence type="ECO:0000313" key="8">
    <source>
        <dbReference type="Proteomes" id="UP000789508"/>
    </source>
</evidence>
<comment type="caution">
    <text evidence="7">The sequence shown here is derived from an EMBL/GenBank/DDBJ whole genome shotgun (WGS) entry which is preliminary data.</text>
</comment>
<keyword evidence="8" id="KW-1185">Reference proteome</keyword>
<dbReference type="InterPro" id="IPR056737">
    <property type="entry name" value="Beta-prop_ATRN-MKLN-like"/>
</dbReference>
<evidence type="ECO:0000256" key="3">
    <source>
        <dbReference type="SAM" id="MobiDB-lite"/>
    </source>
</evidence>
<dbReference type="Gene3D" id="2.120.10.80">
    <property type="entry name" value="Kelch-type beta propeller"/>
    <property type="match status" value="1"/>
</dbReference>
<dbReference type="PANTHER" id="PTHR46093">
    <property type="entry name" value="ACYL-COA-BINDING DOMAIN-CONTAINING PROTEIN 5"/>
    <property type="match status" value="1"/>
</dbReference>
<feature type="domain" description="Attractin/MKLN-like beta-propeller" evidence="6">
    <location>
        <begin position="134"/>
        <end position="327"/>
    </location>
</feature>